<evidence type="ECO:0000259" key="1">
    <source>
        <dbReference type="Pfam" id="PF13271"/>
    </source>
</evidence>
<dbReference type="EMBL" id="JAYGHY010000008">
    <property type="protein sequence ID" value="MEA5441750.1"/>
    <property type="molecule type" value="Genomic_DNA"/>
</dbReference>
<sequence length="350" mass="39641">MKGKFQVFVSSTFMDLSFERDLVIKAILEMGHIPVGMEMFSAADEEQWNVIKKQIDQTDYYVVIVAHRYGSVDANGVSYTEKEYDYAVSQSIPTLGFILDDEVSWPKDKSEIDRAAIRKLKSFKEKVRLKPVSFWKNGEDLYGRCSIALMKAFNAYPREGWVRASQVQDAAAAREIVRLSAENAGLRDLLHSYEEAADTDAAIDKAIAVLRSNKRKISVWKTGSSGWDAGKEVTLYQIFEVLAPEMQVELALTEIARYTASNVLNIPTKDLRKTWPTPRNTIRSLLADLAALKCVEPSARRKPVSDKDEYWALSAFGAQLLAQMRRRRLERVESLTKIEHKADKDTTTDA</sequence>
<evidence type="ECO:0000313" key="3">
    <source>
        <dbReference type="Proteomes" id="UP001302329"/>
    </source>
</evidence>
<dbReference type="Proteomes" id="UP001302329">
    <property type="component" value="Unassembled WGS sequence"/>
</dbReference>
<gene>
    <name evidence="2" type="ORF">VB739_04210</name>
</gene>
<reference evidence="2 3" key="1">
    <citation type="submission" date="2023-12" db="EMBL/GenBank/DDBJ databases">
        <title>Baltic Sea Cyanobacteria.</title>
        <authorList>
            <person name="Delbaje E."/>
            <person name="Fewer D.P."/>
            <person name="Shishido T.K."/>
        </authorList>
    </citation>
    <scope>NUCLEOTIDE SEQUENCE [LARGE SCALE GENOMIC DNA]</scope>
    <source>
        <strain evidence="2 3">UHCC 0281</strain>
    </source>
</reference>
<protein>
    <submittedName>
        <fullName evidence="2">DUF4062 domain-containing protein</fullName>
    </submittedName>
</protein>
<comment type="caution">
    <text evidence="2">The sequence shown here is derived from an EMBL/GenBank/DDBJ whole genome shotgun (WGS) entry which is preliminary data.</text>
</comment>
<accession>A0ABU5STF8</accession>
<feature type="domain" description="DUF4062" evidence="1">
    <location>
        <begin position="6"/>
        <end position="87"/>
    </location>
</feature>
<name>A0ABU5STF8_9CYAN</name>
<organism evidence="2 3">
    <name type="scientific">Cyanobium gracile UHCC 0281</name>
    <dbReference type="NCBI Taxonomy" id="3110309"/>
    <lineage>
        <taxon>Bacteria</taxon>
        <taxon>Bacillati</taxon>
        <taxon>Cyanobacteriota</taxon>
        <taxon>Cyanophyceae</taxon>
        <taxon>Synechococcales</taxon>
        <taxon>Prochlorococcaceae</taxon>
        <taxon>Cyanobium</taxon>
    </lineage>
</organism>
<proteinExistence type="predicted"/>
<evidence type="ECO:0000313" key="2">
    <source>
        <dbReference type="EMBL" id="MEA5441750.1"/>
    </source>
</evidence>
<dbReference type="RefSeq" id="WP_323355863.1">
    <property type="nucleotide sequence ID" value="NZ_JAYGHY010000008.1"/>
</dbReference>
<dbReference type="Pfam" id="PF13271">
    <property type="entry name" value="DUF4062"/>
    <property type="match status" value="1"/>
</dbReference>
<dbReference type="InterPro" id="IPR025139">
    <property type="entry name" value="DUF4062"/>
</dbReference>
<keyword evidence="3" id="KW-1185">Reference proteome</keyword>